<feature type="compositionally biased region" description="Pro residues" evidence="1">
    <location>
        <begin position="11"/>
        <end position="32"/>
    </location>
</feature>
<evidence type="ECO:0000313" key="3">
    <source>
        <dbReference type="Proteomes" id="UP000008915"/>
    </source>
</evidence>
<reference evidence="2 3" key="1">
    <citation type="journal article" date="2010" name="Stand. Genomic Sci.">
        <title>Complete genome sequence of Thermaerobacter marianensis type strain (7p75a).</title>
        <authorList>
            <person name="Han C."/>
            <person name="Gu W."/>
            <person name="Zhang X."/>
            <person name="Lapidus A."/>
            <person name="Nolan M."/>
            <person name="Copeland A."/>
            <person name="Lucas S."/>
            <person name="Del Rio T.G."/>
            <person name="Tice H."/>
            <person name="Cheng J.F."/>
            <person name="Tapia R."/>
            <person name="Goodwin L."/>
            <person name="Pitluck S."/>
            <person name="Pagani I."/>
            <person name="Ivanova N."/>
            <person name="Mavromatis K."/>
            <person name="Mikhailova N."/>
            <person name="Pati A."/>
            <person name="Chen A."/>
            <person name="Palaniappan K."/>
            <person name="Land M."/>
            <person name="Hauser L."/>
            <person name="Chang Y.J."/>
            <person name="Jeffries C.D."/>
            <person name="Schneider S."/>
            <person name="Rohde M."/>
            <person name="Goker M."/>
            <person name="Pukall R."/>
            <person name="Woyke T."/>
            <person name="Bristow J."/>
            <person name="Eisen J.A."/>
            <person name="Markowitz V."/>
            <person name="Hugenholtz P."/>
            <person name="Kyrpides N.C."/>
            <person name="Klenk H.P."/>
            <person name="Detter J.C."/>
        </authorList>
    </citation>
    <scope>NUCLEOTIDE SEQUENCE [LARGE SCALE GENOMIC DNA]</scope>
    <source>
        <strain evidence="3">ATCC 700841 / DSM 12885 / JCM 10246 / 7p75a</strain>
    </source>
</reference>
<dbReference type="InterPro" id="IPR011882">
    <property type="entry name" value="PaaC"/>
</dbReference>
<evidence type="ECO:0000256" key="1">
    <source>
        <dbReference type="SAM" id="MobiDB-lite"/>
    </source>
</evidence>
<dbReference type="InterPro" id="IPR009078">
    <property type="entry name" value="Ferritin-like_SF"/>
</dbReference>
<dbReference type="EMBL" id="CP002344">
    <property type="protein sequence ID" value="ADU52215.1"/>
    <property type="molecule type" value="Genomic_DNA"/>
</dbReference>
<dbReference type="Pfam" id="PF05138">
    <property type="entry name" value="PaaA_PaaC"/>
    <property type="match status" value="1"/>
</dbReference>
<sequence>MTGPLHAATPAPAPPGATPPPPAGVPPKPGPAAAPGSARSPAPAPDEALVALLFALADDELIAGHRASEWTGVAPFLEEDVAFSSIAQDEVGHGALLYQLLADLGHGGGDPDALAFGRGPDGFRNAILLEQPNGDWAAEIARHFLYNEYEGVLWPAVAGSPYEPLAAAAARIAREEAYHRAHFRQWVVELGRAGGEARDRLAAALARVLPLAAGLFEPLEHEDRAAHWRGITLAELQAAWRAEVGKVLEQAGLAGAAAGRAGGVAGMQPTAPQMAALTQGGDRDAAVDQRGVDEPGWEEAGPEGLGGRQGRHSPALRELLDEMTSVYRSEPGAEW</sequence>
<dbReference type="InterPro" id="IPR007814">
    <property type="entry name" value="PaaA_PaaC"/>
</dbReference>
<dbReference type="KEGG" id="tmr:Tmar_2134"/>
<dbReference type="NCBIfam" id="TIGR02158">
    <property type="entry name" value="PA_CoA_Oxy3"/>
    <property type="match status" value="1"/>
</dbReference>
<organism evidence="2 3">
    <name type="scientific">Thermaerobacter marianensis (strain ATCC 700841 / DSM 12885 / JCM 10246 / 7p75a)</name>
    <dbReference type="NCBI Taxonomy" id="644966"/>
    <lineage>
        <taxon>Bacteria</taxon>
        <taxon>Bacillati</taxon>
        <taxon>Bacillota</taxon>
        <taxon>Clostridia</taxon>
        <taxon>Eubacteriales</taxon>
        <taxon>Clostridiales Family XVII. Incertae Sedis</taxon>
        <taxon>Thermaerobacter</taxon>
    </lineage>
</organism>
<feature type="compositionally biased region" description="Low complexity" evidence="1">
    <location>
        <begin position="33"/>
        <end position="43"/>
    </location>
</feature>
<dbReference type="PANTHER" id="PTHR30458:SF0">
    <property type="entry name" value="1,2-PHENYLACETYL-COA EPOXIDASE, SUBUNIT C"/>
    <property type="match status" value="1"/>
</dbReference>
<dbReference type="Gene3D" id="1.20.1260.10">
    <property type="match status" value="2"/>
</dbReference>
<feature type="region of interest" description="Disordered" evidence="1">
    <location>
        <begin position="1"/>
        <end position="43"/>
    </location>
</feature>
<dbReference type="HOGENOM" id="CLU_070585_1_0_9"/>
<name>E6SJY2_THEM7</name>
<protein>
    <submittedName>
        <fullName evidence="2">Phenylacetate-CoA oxygenase, PaaI subunit</fullName>
    </submittedName>
</protein>
<reference evidence="3" key="2">
    <citation type="journal article" date="2010" name="Stand. Genomic Sci.">
        <title>Complete genome sequence of Thermaerobacter marianensis type strain (7p75aT).</title>
        <authorList>
            <person name="Han C."/>
            <person name="Gu W."/>
            <person name="Zhang X."/>
            <person name="Lapidus A."/>
            <person name="Nolan M."/>
            <person name="Copeland A."/>
            <person name="Lucas S."/>
            <person name="Glavina Del Rio T."/>
            <person name="Tice H."/>
            <person name="Cheng J."/>
            <person name="Tapia R."/>
            <person name="Goodwin L."/>
            <person name="Pitluck S."/>
            <person name="Pagani I."/>
            <person name="Ivanova N."/>
            <person name="Mavromatis K."/>
            <person name="Mikhailova N."/>
            <person name="Pati A."/>
            <person name="Chen A."/>
            <person name="Palaniappan K."/>
            <person name="Land M."/>
            <person name="Hauser L."/>
            <person name="Chang Y."/>
            <person name="Jeffries C."/>
            <person name="Schneider S."/>
            <person name="Rohde M."/>
            <person name="Goker M."/>
            <person name="Pukall R."/>
            <person name="Woyke T."/>
            <person name="Bristow J."/>
            <person name="Eisen J."/>
            <person name="Markowitz V."/>
            <person name="Hugenholtz P."/>
            <person name="Kyrpides N."/>
            <person name="Klenk H."/>
            <person name="Detter J."/>
        </authorList>
    </citation>
    <scope>NUCLEOTIDE SEQUENCE [LARGE SCALE GENOMIC DNA]</scope>
    <source>
        <strain evidence="3">ATCC 700841 / DSM 12885 / JCM 10246 / 7p75a</strain>
    </source>
</reference>
<dbReference type="GO" id="GO:0010124">
    <property type="term" value="P:phenylacetate catabolic process"/>
    <property type="evidence" value="ECO:0007669"/>
    <property type="project" value="InterPro"/>
</dbReference>
<dbReference type="SUPFAM" id="SSF47240">
    <property type="entry name" value="Ferritin-like"/>
    <property type="match status" value="1"/>
</dbReference>
<evidence type="ECO:0000313" key="2">
    <source>
        <dbReference type="EMBL" id="ADU52215.1"/>
    </source>
</evidence>
<dbReference type="InterPro" id="IPR012347">
    <property type="entry name" value="Ferritin-like"/>
</dbReference>
<proteinExistence type="predicted"/>
<keyword evidence="3" id="KW-1185">Reference proteome</keyword>
<dbReference type="STRING" id="644966.Tmar_2134"/>
<dbReference type="eggNOG" id="COG3396">
    <property type="taxonomic scope" value="Bacteria"/>
</dbReference>
<dbReference type="PANTHER" id="PTHR30458">
    <property type="entry name" value="PHENYLACETIC ACID DEGRADATION PROTEIN PAA"/>
    <property type="match status" value="1"/>
</dbReference>
<dbReference type="AlphaFoldDB" id="E6SJY2"/>
<dbReference type="GO" id="GO:0005829">
    <property type="term" value="C:cytosol"/>
    <property type="evidence" value="ECO:0007669"/>
    <property type="project" value="TreeGrafter"/>
</dbReference>
<dbReference type="InterPro" id="IPR052703">
    <property type="entry name" value="Aromatic_CoA_ox/epox"/>
</dbReference>
<gene>
    <name evidence="2" type="ordered locus">Tmar_2134</name>
</gene>
<feature type="region of interest" description="Disordered" evidence="1">
    <location>
        <begin position="293"/>
        <end position="312"/>
    </location>
</feature>
<accession>E6SJY2</accession>
<dbReference type="Proteomes" id="UP000008915">
    <property type="component" value="Chromosome"/>
</dbReference>
<dbReference type="RefSeq" id="WP_013496515.1">
    <property type="nucleotide sequence ID" value="NC_014831.1"/>
</dbReference>